<name>A0AAN6XEW1_9PEZI</name>
<proteinExistence type="predicted"/>
<keyword evidence="1" id="KW-0472">Membrane</keyword>
<evidence type="ECO:0000256" key="1">
    <source>
        <dbReference type="SAM" id="Phobius"/>
    </source>
</evidence>
<evidence type="ECO:0000313" key="2">
    <source>
        <dbReference type="EMBL" id="KAK4197327.1"/>
    </source>
</evidence>
<keyword evidence="1" id="KW-1133">Transmembrane helix</keyword>
<dbReference type="EMBL" id="MU863965">
    <property type="protein sequence ID" value="KAK4197327.1"/>
    <property type="molecule type" value="Genomic_DNA"/>
</dbReference>
<gene>
    <name evidence="2" type="ORF">QBC40DRAFT_351070</name>
</gene>
<evidence type="ECO:0000313" key="3">
    <source>
        <dbReference type="Proteomes" id="UP001303160"/>
    </source>
</evidence>
<accession>A0AAN6XEW1</accession>
<protein>
    <submittedName>
        <fullName evidence="2">Uncharacterized protein</fullName>
    </submittedName>
</protein>
<reference evidence="2" key="1">
    <citation type="journal article" date="2023" name="Mol. Phylogenet. Evol.">
        <title>Genome-scale phylogeny and comparative genomics of the fungal order Sordariales.</title>
        <authorList>
            <person name="Hensen N."/>
            <person name="Bonometti L."/>
            <person name="Westerberg I."/>
            <person name="Brannstrom I.O."/>
            <person name="Guillou S."/>
            <person name="Cros-Aarteil S."/>
            <person name="Calhoun S."/>
            <person name="Haridas S."/>
            <person name="Kuo A."/>
            <person name="Mondo S."/>
            <person name="Pangilinan J."/>
            <person name="Riley R."/>
            <person name="LaButti K."/>
            <person name="Andreopoulos B."/>
            <person name="Lipzen A."/>
            <person name="Chen C."/>
            <person name="Yan M."/>
            <person name="Daum C."/>
            <person name="Ng V."/>
            <person name="Clum A."/>
            <person name="Steindorff A."/>
            <person name="Ohm R.A."/>
            <person name="Martin F."/>
            <person name="Silar P."/>
            <person name="Natvig D.O."/>
            <person name="Lalanne C."/>
            <person name="Gautier V."/>
            <person name="Ament-Velasquez S.L."/>
            <person name="Kruys A."/>
            <person name="Hutchinson M.I."/>
            <person name="Powell A.J."/>
            <person name="Barry K."/>
            <person name="Miller A.N."/>
            <person name="Grigoriev I.V."/>
            <person name="Debuchy R."/>
            <person name="Gladieux P."/>
            <person name="Hiltunen Thoren M."/>
            <person name="Johannesson H."/>
        </authorList>
    </citation>
    <scope>NUCLEOTIDE SEQUENCE</scope>
    <source>
        <strain evidence="2">CBS 315.58</strain>
    </source>
</reference>
<reference evidence="2" key="2">
    <citation type="submission" date="2023-05" db="EMBL/GenBank/DDBJ databases">
        <authorList>
            <consortium name="Lawrence Berkeley National Laboratory"/>
            <person name="Steindorff A."/>
            <person name="Hensen N."/>
            <person name="Bonometti L."/>
            <person name="Westerberg I."/>
            <person name="Brannstrom I.O."/>
            <person name="Guillou S."/>
            <person name="Cros-Aarteil S."/>
            <person name="Calhoun S."/>
            <person name="Haridas S."/>
            <person name="Kuo A."/>
            <person name="Mondo S."/>
            <person name="Pangilinan J."/>
            <person name="Riley R."/>
            <person name="Labutti K."/>
            <person name="Andreopoulos B."/>
            <person name="Lipzen A."/>
            <person name="Chen C."/>
            <person name="Yanf M."/>
            <person name="Daum C."/>
            <person name="Ng V."/>
            <person name="Clum A."/>
            <person name="Ohm R."/>
            <person name="Martin F."/>
            <person name="Silar P."/>
            <person name="Natvig D."/>
            <person name="Lalanne C."/>
            <person name="Gautier V."/>
            <person name="Ament-Velasquez S.L."/>
            <person name="Kruys A."/>
            <person name="Hutchinson M.I."/>
            <person name="Powell A.J."/>
            <person name="Barry K."/>
            <person name="Miller A.N."/>
            <person name="Grigoriev I.V."/>
            <person name="Debuchy R."/>
            <person name="Gladieux P."/>
            <person name="Thoren M.H."/>
            <person name="Johannesson H."/>
        </authorList>
    </citation>
    <scope>NUCLEOTIDE SEQUENCE</scope>
    <source>
        <strain evidence="2">CBS 315.58</strain>
    </source>
</reference>
<organism evidence="2 3">
    <name type="scientific">Triangularia verruculosa</name>
    <dbReference type="NCBI Taxonomy" id="2587418"/>
    <lineage>
        <taxon>Eukaryota</taxon>
        <taxon>Fungi</taxon>
        <taxon>Dikarya</taxon>
        <taxon>Ascomycota</taxon>
        <taxon>Pezizomycotina</taxon>
        <taxon>Sordariomycetes</taxon>
        <taxon>Sordariomycetidae</taxon>
        <taxon>Sordariales</taxon>
        <taxon>Podosporaceae</taxon>
        <taxon>Triangularia</taxon>
    </lineage>
</organism>
<keyword evidence="3" id="KW-1185">Reference proteome</keyword>
<dbReference type="Proteomes" id="UP001303160">
    <property type="component" value="Unassembled WGS sequence"/>
</dbReference>
<comment type="caution">
    <text evidence="2">The sequence shown here is derived from an EMBL/GenBank/DDBJ whole genome shotgun (WGS) entry which is preliminary data.</text>
</comment>
<dbReference type="AlphaFoldDB" id="A0AAN6XEW1"/>
<feature type="transmembrane region" description="Helical" evidence="1">
    <location>
        <begin position="372"/>
        <end position="401"/>
    </location>
</feature>
<keyword evidence="1" id="KW-0812">Transmembrane</keyword>
<sequence length="411" mass="46822">MAKGEEIAVDIEQQRPRVERPALSRKLTTFSWNHGKKFNMTKFAVLVNSSETMTHKPRLDAVKMLFDRDEVDLEKWPGIMVFCWQMESRFSLLYDERFTHIIQQIVYKDRLNSSPSSVDGWEWTLAVFRAFQAPPQEVAQNKEQILQAIFAVLCWSSALLTPVIESEASGSPAPSLSAENSGRTYTTKDLRRPLSKLYYSFRQNSFDGDQGYQFGPGHEGMVSAHNTTTQPGGDEVLYQSSLDYFSLDAIGRVKITPEKSPKSRKLLLQRLKLEEAARGSSGLFDPFLYVICTSALTSFWGRKNISVLPGEIFPHSVRDVSEQLQEEASYLARDDFPVFGPRLLTLQRYNLRQQPSKIRDLWRDKRNPLQWYTFWAVFWVGGASILLSILQLLVGVAQLYAAVQMPTVEAG</sequence>